<keyword evidence="3" id="KW-1185">Reference proteome</keyword>
<dbReference type="VEuPathDB" id="TriTrypDB:ADEAN_000900700"/>
<feature type="region of interest" description="Disordered" evidence="1">
    <location>
        <begin position="168"/>
        <end position="206"/>
    </location>
</feature>
<name>A0A7G2CPQ3_9TRYP</name>
<gene>
    <name evidence="2" type="ORF">ADEAN_000900700</name>
</gene>
<feature type="region of interest" description="Disordered" evidence="1">
    <location>
        <begin position="67"/>
        <end position="125"/>
    </location>
</feature>
<organism evidence="2 3">
    <name type="scientific">Angomonas deanei</name>
    <dbReference type="NCBI Taxonomy" id="59799"/>
    <lineage>
        <taxon>Eukaryota</taxon>
        <taxon>Discoba</taxon>
        <taxon>Euglenozoa</taxon>
        <taxon>Kinetoplastea</taxon>
        <taxon>Metakinetoplastina</taxon>
        <taxon>Trypanosomatida</taxon>
        <taxon>Trypanosomatidae</taxon>
        <taxon>Strigomonadinae</taxon>
        <taxon>Angomonas</taxon>
    </lineage>
</organism>
<feature type="compositionally biased region" description="Low complexity" evidence="1">
    <location>
        <begin position="71"/>
        <end position="86"/>
    </location>
</feature>
<feature type="compositionally biased region" description="Polar residues" evidence="1">
    <location>
        <begin position="168"/>
        <end position="178"/>
    </location>
</feature>
<accession>A0A7G2CPQ3</accession>
<evidence type="ECO:0000256" key="1">
    <source>
        <dbReference type="SAM" id="MobiDB-lite"/>
    </source>
</evidence>
<feature type="compositionally biased region" description="Basic and acidic residues" evidence="1">
    <location>
        <begin position="185"/>
        <end position="195"/>
    </location>
</feature>
<protein>
    <submittedName>
        <fullName evidence="2">Uncharacterized protein</fullName>
    </submittedName>
</protein>
<dbReference type="AlphaFoldDB" id="A0A7G2CPQ3"/>
<dbReference type="Proteomes" id="UP000515908">
    <property type="component" value="Chromosome 21"/>
</dbReference>
<reference evidence="2 3" key="1">
    <citation type="submission" date="2020-08" db="EMBL/GenBank/DDBJ databases">
        <authorList>
            <person name="Newling K."/>
            <person name="Davey J."/>
            <person name="Forrester S."/>
        </authorList>
    </citation>
    <scope>NUCLEOTIDE SEQUENCE [LARGE SCALE GENOMIC DNA]</scope>
    <source>
        <strain evidence="3">Crithidia deanei Carvalho (ATCC PRA-265)</strain>
    </source>
</reference>
<sequence length="206" mass="22528">MGNYICTDGVPFTEDDVRITSGAFPSHRIGNTDNAIPGNTLELVKLFKDFDHNIKAFRFFVEEENSKLNESSTSKTSRRASTVSESKASKRRASTTSAASGQRPNHNNNNNNNNNSTNNTNNNDVKVASEPVTLSKPLVHLSDTDVYLVIQIHRFLPPSTTATVNYTSGPNGSLTSLPLPTVPRRQKEEDQDRYKGGGPAVVTGYV</sequence>
<proteinExistence type="predicted"/>
<evidence type="ECO:0000313" key="2">
    <source>
        <dbReference type="EMBL" id="CAD2221475.1"/>
    </source>
</evidence>
<evidence type="ECO:0000313" key="3">
    <source>
        <dbReference type="Proteomes" id="UP000515908"/>
    </source>
</evidence>
<dbReference type="EMBL" id="LR877165">
    <property type="protein sequence ID" value="CAD2221475.1"/>
    <property type="molecule type" value="Genomic_DNA"/>
</dbReference>
<feature type="compositionally biased region" description="Low complexity" evidence="1">
    <location>
        <begin position="94"/>
        <end position="123"/>
    </location>
</feature>